<dbReference type="Proteomes" id="UP000659496">
    <property type="component" value="Unassembled WGS sequence"/>
</dbReference>
<reference evidence="2 3" key="1">
    <citation type="submission" date="2020-08" db="EMBL/GenBank/DDBJ databases">
        <title>A Genomic Blueprint of the Chicken Gut Microbiome.</title>
        <authorList>
            <person name="Gilroy R."/>
            <person name="Ravi A."/>
            <person name="Getino M."/>
            <person name="Pursley I."/>
            <person name="Horton D.L."/>
            <person name="Alikhan N.-F."/>
            <person name="Baker D."/>
            <person name="Gharbi K."/>
            <person name="Hall N."/>
            <person name="Watson M."/>
            <person name="Adriaenssens E.M."/>
            <person name="Foster-Nyarko E."/>
            <person name="Jarju S."/>
            <person name="Secka A."/>
            <person name="Antonio M."/>
            <person name="Oren A."/>
            <person name="Chaudhuri R."/>
            <person name="La Ragione R.M."/>
            <person name="Hildebrand F."/>
            <person name="Pallen M.J."/>
        </authorList>
    </citation>
    <scope>NUCLEOTIDE SEQUENCE [LARGE SCALE GENOMIC DNA]</scope>
    <source>
        <strain evidence="2 3">Sa3CUA8</strain>
    </source>
</reference>
<accession>A0ABR8PFC0</accession>
<feature type="compositionally biased region" description="Polar residues" evidence="1">
    <location>
        <begin position="58"/>
        <end position="67"/>
    </location>
</feature>
<organism evidence="2 3">
    <name type="scientific">Sporosarcina gallistercoris</name>
    <dbReference type="NCBI Taxonomy" id="2762245"/>
    <lineage>
        <taxon>Bacteria</taxon>
        <taxon>Bacillati</taxon>
        <taxon>Bacillota</taxon>
        <taxon>Bacilli</taxon>
        <taxon>Bacillales</taxon>
        <taxon>Caryophanaceae</taxon>
        <taxon>Sporosarcina</taxon>
    </lineage>
</organism>
<proteinExistence type="predicted"/>
<feature type="compositionally biased region" description="Polar residues" evidence="1">
    <location>
        <begin position="126"/>
        <end position="140"/>
    </location>
</feature>
<dbReference type="EMBL" id="JACSQY010000001">
    <property type="protein sequence ID" value="MBD7906861.1"/>
    <property type="molecule type" value="Genomic_DNA"/>
</dbReference>
<evidence type="ECO:0000313" key="2">
    <source>
        <dbReference type="EMBL" id="MBD7906861.1"/>
    </source>
</evidence>
<name>A0ABR8PFC0_9BACL</name>
<evidence type="ECO:0000313" key="3">
    <source>
        <dbReference type="Proteomes" id="UP000659496"/>
    </source>
</evidence>
<feature type="compositionally biased region" description="Basic and acidic residues" evidence="1">
    <location>
        <begin position="21"/>
        <end position="32"/>
    </location>
</feature>
<comment type="caution">
    <text evidence="2">The sequence shown here is derived from an EMBL/GenBank/DDBJ whole genome shotgun (WGS) entry which is preliminary data.</text>
</comment>
<gene>
    <name evidence="2" type="ORF">H9659_00770</name>
</gene>
<evidence type="ECO:0000256" key="1">
    <source>
        <dbReference type="SAM" id="MobiDB-lite"/>
    </source>
</evidence>
<feature type="compositionally biased region" description="Basic and acidic residues" evidence="1">
    <location>
        <begin position="69"/>
        <end position="93"/>
    </location>
</feature>
<dbReference type="RefSeq" id="WP_191688021.1">
    <property type="nucleotide sequence ID" value="NZ_JACSQY010000001.1"/>
</dbReference>
<protein>
    <submittedName>
        <fullName evidence="2">Uncharacterized protein</fullName>
    </submittedName>
</protein>
<feature type="region of interest" description="Disordered" evidence="1">
    <location>
        <begin position="21"/>
        <end position="148"/>
    </location>
</feature>
<keyword evidence="3" id="KW-1185">Reference proteome</keyword>
<sequence>MEQIIILIVIGLLSTLFGKKNKGEEQNQEQRKPQKTMTPNGGPGSARQSMPQRAEASPNRQASSSEQMDPFKRLKELTGEIYKEIQEDQRKTVAEQPVQIEPVSIPETPAKKPVNPKPVRPERQANSRSSGRLSTHNPDQQRFVKSESLNVDVTSKQDILKGIVFSEILGPPKSKQ</sequence>